<comment type="subcellular location">
    <subcellularLocation>
        <location evidence="1">Cell membrane</location>
        <topology evidence="1">Multi-pass membrane protein</topology>
    </subcellularLocation>
</comment>
<keyword evidence="3 6" id="KW-0812">Transmembrane</keyword>
<dbReference type="PANTHER" id="PTHR35007">
    <property type="entry name" value="INTEGRAL MEMBRANE PROTEIN-RELATED"/>
    <property type="match status" value="1"/>
</dbReference>
<organism evidence="8 9">
    <name type="scientific">Dermabacter vaginalis</name>
    <dbReference type="NCBI Taxonomy" id="1630135"/>
    <lineage>
        <taxon>Bacteria</taxon>
        <taxon>Bacillati</taxon>
        <taxon>Actinomycetota</taxon>
        <taxon>Actinomycetes</taxon>
        <taxon>Micrococcales</taxon>
        <taxon>Dermabacteraceae</taxon>
        <taxon>Dermabacter</taxon>
    </lineage>
</organism>
<evidence type="ECO:0000259" key="7">
    <source>
        <dbReference type="Pfam" id="PF00482"/>
    </source>
</evidence>
<dbReference type="EMBL" id="CP012117">
    <property type="protein sequence ID" value="ANP28040.1"/>
    <property type="molecule type" value="Genomic_DNA"/>
</dbReference>
<gene>
    <name evidence="8" type="ORF">DAD186_14900</name>
</gene>
<keyword evidence="5 6" id="KW-0472">Membrane</keyword>
<keyword evidence="2" id="KW-1003">Cell membrane</keyword>
<accession>A0A1B0ZJE0</accession>
<protein>
    <recommendedName>
        <fullName evidence="7">Type II secretion system protein GspF domain-containing protein</fullName>
    </recommendedName>
</protein>
<feature type="transmembrane region" description="Helical" evidence="6">
    <location>
        <begin position="82"/>
        <end position="100"/>
    </location>
</feature>
<feature type="transmembrane region" description="Helical" evidence="6">
    <location>
        <begin position="6"/>
        <end position="23"/>
    </location>
</feature>
<dbReference type="GO" id="GO:0005886">
    <property type="term" value="C:plasma membrane"/>
    <property type="evidence" value="ECO:0007669"/>
    <property type="project" value="UniProtKB-SubCell"/>
</dbReference>
<evidence type="ECO:0000256" key="2">
    <source>
        <dbReference type="ARBA" id="ARBA00022475"/>
    </source>
</evidence>
<evidence type="ECO:0000313" key="9">
    <source>
        <dbReference type="Proteomes" id="UP000092596"/>
    </source>
</evidence>
<feature type="transmembrane region" description="Helical" evidence="6">
    <location>
        <begin position="225"/>
        <end position="246"/>
    </location>
</feature>
<dbReference type="STRING" id="1630135.DAD186_14900"/>
<feature type="transmembrane region" description="Helical" evidence="6">
    <location>
        <begin position="58"/>
        <end position="76"/>
    </location>
</feature>
<keyword evidence="4 6" id="KW-1133">Transmembrane helix</keyword>
<dbReference type="AlphaFoldDB" id="A0A1B0ZJE0"/>
<reference evidence="8 9" key="1">
    <citation type="submission" date="2015-06" db="EMBL/GenBank/DDBJ databases">
        <title>Investigation of pathophysiology for high-risk pregnancy and development of treatment modality based on it.</title>
        <authorList>
            <person name="Kim B.-C."/>
            <person name="Lim S."/>
        </authorList>
    </citation>
    <scope>NUCLEOTIDE SEQUENCE [LARGE SCALE GENOMIC DNA]</scope>
    <source>
        <strain evidence="8 9">AD1-86</strain>
    </source>
</reference>
<dbReference type="RefSeq" id="WP_065248106.1">
    <property type="nucleotide sequence ID" value="NZ_CP012117.1"/>
</dbReference>
<feature type="transmembrane region" description="Helical" evidence="6">
    <location>
        <begin position="258"/>
        <end position="278"/>
    </location>
</feature>
<evidence type="ECO:0000256" key="6">
    <source>
        <dbReference type="SAM" id="Phobius"/>
    </source>
</evidence>
<dbReference type="KEGG" id="dva:DAD186_14900"/>
<proteinExistence type="predicted"/>
<dbReference type="PANTHER" id="PTHR35007:SF2">
    <property type="entry name" value="PILUS ASSEMBLE PROTEIN"/>
    <property type="match status" value="1"/>
</dbReference>
<feature type="domain" description="Type II secretion system protein GspF" evidence="7">
    <location>
        <begin position="119"/>
        <end position="245"/>
    </location>
</feature>
<dbReference type="Proteomes" id="UP000092596">
    <property type="component" value="Chromosome"/>
</dbReference>
<evidence type="ECO:0000256" key="1">
    <source>
        <dbReference type="ARBA" id="ARBA00004651"/>
    </source>
</evidence>
<sequence>MIPGFATGALFGLGVVTIWSAYWPREARRAGRSGSRTRFEQRIRDDFARIGLASARPLHLLLASVVLAGLVFILTLGISTAMIPSAAAGAGAFFLPAWALRTLARRRQENLREVWPEVIDLVGSAVRAGLSLPESLAQLAERGPEQLRSPFGEFAREYHATGDFSYSLDRLKERLSDPVADRIIEALRITRDVGGTDLGTLLRTLSSFLREDARVRSELEARQSWTVNGAKLALIAPWVVLGLMILRPEAAEAYDTAAGGMLIIVGAAVSFFAYRLMLTFARLPQDERVLRE</sequence>
<evidence type="ECO:0000256" key="5">
    <source>
        <dbReference type="ARBA" id="ARBA00023136"/>
    </source>
</evidence>
<name>A0A1B0ZJE0_9MICO</name>
<dbReference type="PATRIC" id="fig|1630135.4.peg.1492"/>
<evidence type="ECO:0000256" key="3">
    <source>
        <dbReference type="ARBA" id="ARBA00022692"/>
    </source>
</evidence>
<evidence type="ECO:0000256" key="4">
    <source>
        <dbReference type="ARBA" id="ARBA00022989"/>
    </source>
</evidence>
<evidence type="ECO:0000313" key="8">
    <source>
        <dbReference type="EMBL" id="ANP28040.1"/>
    </source>
</evidence>
<dbReference type="InterPro" id="IPR018076">
    <property type="entry name" value="T2SS_GspF_dom"/>
</dbReference>
<dbReference type="Pfam" id="PF00482">
    <property type="entry name" value="T2SSF"/>
    <property type="match status" value="1"/>
</dbReference>